<dbReference type="SMART" id="SM00547">
    <property type="entry name" value="ZnF_RBZ"/>
    <property type="match status" value="2"/>
</dbReference>
<dbReference type="PANTHER" id="PTHR23111:SF40">
    <property type="entry name" value="RNA-BINDING PROTEIN INVOLVED IN HETEROCHROMATIN ASSEMBLY-RELATED"/>
    <property type="match status" value="1"/>
</dbReference>
<feature type="compositionally biased region" description="Gly residues" evidence="6">
    <location>
        <begin position="946"/>
        <end position="975"/>
    </location>
</feature>
<dbReference type="Pfam" id="PF00641">
    <property type="entry name" value="Zn_ribbon_RanBP"/>
    <property type="match status" value="2"/>
</dbReference>
<evidence type="ECO:0000259" key="7">
    <source>
        <dbReference type="PROSITE" id="PS50199"/>
    </source>
</evidence>
<dbReference type="KEGG" id="smo:SELMODRAFT_447225"/>
<feature type="compositionally biased region" description="Basic and acidic residues" evidence="6">
    <location>
        <begin position="149"/>
        <end position="176"/>
    </location>
</feature>
<dbReference type="PROSITE" id="PS01358">
    <property type="entry name" value="ZF_RANBP2_1"/>
    <property type="match status" value="2"/>
</dbReference>
<feature type="compositionally biased region" description="Acidic residues" evidence="6">
    <location>
        <begin position="138"/>
        <end position="148"/>
    </location>
</feature>
<feature type="compositionally biased region" description="Gly residues" evidence="6">
    <location>
        <begin position="573"/>
        <end position="585"/>
    </location>
</feature>
<dbReference type="OrthoDB" id="448399at2759"/>
<dbReference type="Gene3D" id="4.10.1060.10">
    <property type="entry name" value="Zinc finger, RanBP2-type"/>
    <property type="match status" value="2"/>
</dbReference>
<feature type="compositionally biased region" description="Gly residues" evidence="6">
    <location>
        <begin position="781"/>
        <end position="790"/>
    </location>
</feature>
<feature type="compositionally biased region" description="Acidic residues" evidence="6">
    <location>
        <begin position="527"/>
        <end position="539"/>
    </location>
</feature>
<dbReference type="HOGENOM" id="CLU_304714_0_0_1"/>
<feature type="compositionally biased region" description="Acidic residues" evidence="6">
    <location>
        <begin position="794"/>
        <end position="803"/>
    </location>
</feature>
<evidence type="ECO:0000313" key="9">
    <source>
        <dbReference type="Proteomes" id="UP000001514"/>
    </source>
</evidence>
<dbReference type="SUPFAM" id="SSF90209">
    <property type="entry name" value="Ran binding protein zinc finger-like"/>
    <property type="match status" value="2"/>
</dbReference>
<gene>
    <name evidence="8" type="ORF">SELMODRAFT_447225</name>
</gene>
<dbReference type="eggNOG" id="KOG4198">
    <property type="taxonomic scope" value="Eukaryota"/>
</dbReference>
<evidence type="ECO:0000256" key="6">
    <source>
        <dbReference type="SAM" id="MobiDB-lite"/>
    </source>
</evidence>
<dbReference type="InterPro" id="IPR036443">
    <property type="entry name" value="Znf_RanBP2_sf"/>
</dbReference>
<feature type="compositionally biased region" description="Acidic residues" evidence="6">
    <location>
        <begin position="558"/>
        <end position="568"/>
    </location>
</feature>
<evidence type="ECO:0000256" key="2">
    <source>
        <dbReference type="ARBA" id="ARBA00022771"/>
    </source>
</evidence>
<protein>
    <recommendedName>
        <fullName evidence="7">RanBP2-type domain-containing protein</fullName>
    </recommendedName>
</protein>
<dbReference type="InParanoid" id="D8SXV1"/>
<feature type="compositionally biased region" description="Acidic residues" evidence="6">
    <location>
        <begin position="669"/>
        <end position="684"/>
    </location>
</feature>
<name>D8SXV1_SELML</name>
<dbReference type="STRING" id="88036.D8SXV1"/>
<dbReference type="EMBL" id="GL377652">
    <property type="protein sequence ID" value="EFJ10684.1"/>
    <property type="molecule type" value="Genomic_DNA"/>
</dbReference>
<accession>D8SXV1</accession>
<feature type="compositionally biased region" description="Acidic residues" evidence="6">
    <location>
        <begin position="622"/>
        <end position="637"/>
    </location>
</feature>
<feature type="region of interest" description="Disordered" evidence="6">
    <location>
        <begin position="486"/>
        <end position="975"/>
    </location>
</feature>
<dbReference type="PANTHER" id="PTHR23111">
    <property type="entry name" value="ZINC FINGER PROTEIN"/>
    <property type="match status" value="1"/>
</dbReference>
<feature type="compositionally biased region" description="Gly residues" evidence="6">
    <location>
        <begin position="804"/>
        <end position="833"/>
    </location>
</feature>
<sequence length="975" mass="105363">MPALFGASRFLPTALGILSTRCYTPGKSAAVSTEEEDAEDGLMSLKERVKGKDGEIEALNKSLKGEEEKTKSLKLENMKMAREMDKINSSTGRGASAGQRGKLSAKAAAAAMESDDESDFSELDDSEIEDALGASTESEVEEDVASDSELEKEFKKLESGSDSDFDVRAENGKEVSDLSDSEIEDVLASKQRVVGHRQTLDSSIGGEVMDAWRKFVALLKQKNYFKLNAEELVKGEAAYESFSNIAEAFKRFSTERDDILKMLPMGDLKVLASHPCPTTLRKAVNSGKRLRGFCNVEEAEVCKSCSKKDDCSRAYLPPDSTASTSDALQYLFQFVVCTSEGSDFPEKTKTAVKNILRQLTSLGAVSRDPTLPRDRQEVIAKPKTSRPQNENYEMKPGDWKCVECDYINFCRNRHCRECHTPRPPQDLRPGDWECPECRFVNFARNEECHDCKAERPDTVKVFHTIKGTKEKWEGSPEDFARQHTHLERKAKQAQGKYSDGLSDSDDDFKVAPKRTTSLQNRRMASESESDLDEDSDDKDFDVGSRKNLGKKQSKNDAWNDDSDDDDDFTSSKRGGGQMRGRGRGAGFASRASSLREDDGGGRGRSFTSGRGRGGRASFAKDSEDDLDDSLDDSDDDDMPRRGARGGRGGSFTTRGGRGARGRGGGRFDSEDDSMDDLSDDDDDFGSSRGGRGRGARGRGRGGLRSRLDDDLDDDSDDVSEDDRFSRGGRGGRGGARGALGRGSRFGHKKFDASDDASDLDSDDFLSEDDEPRFGRGRGRGRGGGGRGRYGNGDDFSDESDDDGGGGGRFGGRGRGGGRFGSRGGGYGGRGGGYGDRDDFRGGRGGYGDRDDFRGGRGGYGDRDGGFRGGRGGYGDRDGGGFRGGRGGFGDRDDFRGGRGGRGGYGDRDDFRSGGGFRGGRGGRGGFGDRDDFRGGGGFRDRDDFGGGRGGGGGFRGGGRGGFRGRGGSGFRGQDY</sequence>
<keyword evidence="2 4" id="KW-0863">Zinc-finger</keyword>
<feature type="coiled-coil region" evidence="5">
    <location>
        <begin position="56"/>
        <end position="83"/>
    </location>
</feature>
<feature type="domain" description="RanBP2-type" evidence="7">
    <location>
        <begin position="395"/>
        <end position="424"/>
    </location>
</feature>
<feature type="compositionally biased region" description="Basic and acidic residues" evidence="6">
    <location>
        <begin position="926"/>
        <end position="945"/>
    </location>
</feature>
<feature type="compositionally biased region" description="Acidic residues" evidence="6">
    <location>
        <begin position="753"/>
        <end position="770"/>
    </location>
</feature>
<feature type="compositionally biased region" description="Gly residues" evidence="6">
    <location>
        <begin position="645"/>
        <end position="666"/>
    </location>
</feature>
<dbReference type="Gramene" id="EFJ10684">
    <property type="protein sequence ID" value="EFJ10684"/>
    <property type="gene ID" value="SELMODRAFT_447225"/>
</dbReference>
<evidence type="ECO:0000313" key="8">
    <source>
        <dbReference type="EMBL" id="EFJ10684.1"/>
    </source>
</evidence>
<organism evidence="9">
    <name type="scientific">Selaginella moellendorffii</name>
    <name type="common">Spikemoss</name>
    <dbReference type="NCBI Taxonomy" id="88036"/>
    <lineage>
        <taxon>Eukaryota</taxon>
        <taxon>Viridiplantae</taxon>
        <taxon>Streptophyta</taxon>
        <taxon>Embryophyta</taxon>
        <taxon>Tracheophyta</taxon>
        <taxon>Lycopodiopsida</taxon>
        <taxon>Selaginellales</taxon>
        <taxon>Selaginellaceae</taxon>
        <taxon>Selaginella</taxon>
    </lineage>
</organism>
<feature type="compositionally biased region" description="Acidic residues" evidence="6">
    <location>
        <begin position="113"/>
        <end position="130"/>
    </location>
</feature>
<feature type="compositionally biased region" description="Gly residues" evidence="6">
    <location>
        <begin position="727"/>
        <end position="740"/>
    </location>
</feature>
<feature type="compositionally biased region" description="Basic residues" evidence="6">
    <location>
        <begin position="690"/>
        <end position="703"/>
    </location>
</feature>
<feature type="compositionally biased region" description="Basic and acidic residues" evidence="6">
    <location>
        <begin position="834"/>
        <end position="865"/>
    </location>
</feature>
<dbReference type="InterPro" id="IPR001876">
    <property type="entry name" value="Znf_RanBP2"/>
</dbReference>
<dbReference type="GO" id="GO:0003729">
    <property type="term" value="F:mRNA binding"/>
    <property type="evidence" value="ECO:0000318"/>
    <property type="project" value="GO_Central"/>
</dbReference>
<proteinExistence type="predicted"/>
<dbReference type="GO" id="GO:0008270">
    <property type="term" value="F:zinc ion binding"/>
    <property type="evidence" value="ECO:0007669"/>
    <property type="project" value="UniProtKB-KW"/>
</dbReference>
<dbReference type="AlphaFoldDB" id="D8SXV1"/>
<dbReference type="GO" id="GO:0005737">
    <property type="term" value="C:cytoplasm"/>
    <property type="evidence" value="ECO:0000318"/>
    <property type="project" value="GO_Central"/>
</dbReference>
<evidence type="ECO:0000256" key="1">
    <source>
        <dbReference type="ARBA" id="ARBA00022723"/>
    </source>
</evidence>
<keyword evidence="1" id="KW-0479">Metal-binding</keyword>
<feature type="compositionally biased region" description="Gly residues" evidence="6">
    <location>
        <begin position="912"/>
        <end position="925"/>
    </location>
</feature>
<feature type="compositionally biased region" description="Acidic residues" evidence="6">
    <location>
        <begin position="709"/>
        <end position="720"/>
    </location>
</feature>
<feature type="domain" description="RanBP2-type" evidence="7">
    <location>
        <begin position="428"/>
        <end position="457"/>
    </location>
</feature>
<reference evidence="8 9" key="1">
    <citation type="journal article" date="2011" name="Science">
        <title>The Selaginella genome identifies genetic changes associated with the evolution of vascular plants.</title>
        <authorList>
            <person name="Banks J.A."/>
            <person name="Nishiyama T."/>
            <person name="Hasebe M."/>
            <person name="Bowman J.L."/>
            <person name="Gribskov M."/>
            <person name="dePamphilis C."/>
            <person name="Albert V.A."/>
            <person name="Aono N."/>
            <person name="Aoyama T."/>
            <person name="Ambrose B.A."/>
            <person name="Ashton N.W."/>
            <person name="Axtell M.J."/>
            <person name="Barker E."/>
            <person name="Barker M.S."/>
            <person name="Bennetzen J.L."/>
            <person name="Bonawitz N.D."/>
            <person name="Chapple C."/>
            <person name="Cheng C."/>
            <person name="Correa L.G."/>
            <person name="Dacre M."/>
            <person name="DeBarry J."/>
            <person name="Dreyer I."/>
            <person name="Elias M."/>
            <person name="Engstrom E.M."/>
            <person name="Estelle M."/>
            <person name="Feng L."/>
            <person name="Finet C."/>
            <person name="Floyd S.K."/>
            <person name="Frommer W.B."/>
            <person name="Fujita T."/>
            <person name="Gramzow L."/>
            <person name="Gutensohn M."/>
            <person name="Harholt J."/>
            <person name="Hattori M."/>
            <person name="Heyl A."/>
            <person name="Hirai T."/>
            <person name="Hiwatashi Y."/>
            <person name="Ishikawa M."/>
            <person name="Iwata M."/>
            <person name="Karol K.G."/>
            <person name="Koehler B."/>
            <person name="Kolukisaoglu U."/>
            <person name="Kubo M."/>
            <person name="Kurata T."/>
            <person name="Lalonde S."/>
            <person name="Li K."/>
            <person name="Li Y."/>
            <person name="Litt A."/>
            <person name="Lyons E."/>
            <person name="Manning G."/>
            <person name="Maruyama T."/>
            <person name="Michael T.P."/>
            <person name="Mikami K."/>
            <person name="Miyazaki S."/>
            <person name="Morinaga S."/>
            <person name="Murata T."/>
            <person name="Mueller-Roeber B."/>
            <person name="Nelson D.R."/>
            <person name="Obara M."/>
            <person name="Oguri Y."/>
            <person name="Olmstead R.G."/>
            <person name="Onodera N."/>
            <person name="Petersen B.L."/>
            <person name="Pils B."/>
            <person name="Prigge M."/>
            <person name="Rensing S.A."/>
            <person name="Riano-Pachon D.M."/>
            <person name="Roberts A.W."/>
            <person name="Sato Y."/>
            <person name="Scheller H.V."/>
            <person name="Schulz B."/>
            <person name="Schulz C."/>
            <person name="Shakirov E.V."/>
            <person name="Shibagaki N."/>
            <person name="Shinohara N."/>
            <person name="Shippen D.E."/>
            <person name="Soerensen I."/>
            <person name="Sotooka R."/>
            <person name="Sugimoto N."/>
            <person name="Sugita M."/>
            <person name="Sumikawa N."/>
            <person name="Tanurdzic M."/>
            <person name="Theissen G."/>
            <person name="Ulvskov P."/>
            <person name="Wakazuki S."/>
            <person name="Weng J.K."/>
            <person name="Willats W.W."/>
            <person name="Wipf D."/>
            <person name="Wolf P.G."/>
            <person name="Yang L."/>
            <person name="Zimmer A.D."/>
            <person name="Zhu Q."/>
            <person name="Mitros T."/>
            <person name="Hellsten U."/>
            <person name="Loque D."/>
            <person name="Otillar R."/>
            <person name="Salamov A."/>
            <person name="Schmutz J."/>
            <person name="Shapiro H."/>
            <person name="Lindquist E."/>
            <person name="Lucas S."/>
            <person name="Rokhsar D."/>
            <person name="Grigoriev I.V."/>
        </authorList>
    </citation>
    <scope>NUCLEOTIDE SEQUENCE [LARGE SCALE GENOMIC DNA]</scope>
</reference>
<keyword evidence="5" id="KW-0175">Coiled coil</keyword>
<evidence type="ECO:0000256" key="4">
    <source>
        <dbReference type="PROSITE-ProRule" id="PRU00322"/>
    </source>
</evidence>
<keyword evidence="9" id="KW-1185">Reference proteome</keyword>
<evidence type="ECO:0000256" key="3">
    <source>
        <dbReference type="ARBA" id="ARBA00022833"/>
    </source>
</evidence>
<dbReference type="PROSITE" id="PS50199">
    <property type="entry name" value="ZF_RANBP2_2"/>
    <property type="match status" value="2"/>
</dbReference>
<dbReference type="OMA" id="DEMMVHS"/>
<feature type="region of interest" description="Disordered" evidence="6">
    <location>
        <begin position="87"/>
        <end position="181"/>
    </location>
</feature>
<evidence type="ECO:0000256" key="5">
    <source>
        <dbReference type="SAM" id="Coils"/>
    </source>
</evidence>
<keyword evidence="3" id="KW-0862">Zinc</keyword>
<dbReference type="Proteomes" id="UP000001514">
    <property type="component" value="Unassembled WGS sequence"/>
</dbReference>